<dbReference type="Pfam" id="PF07714">
    <property type="entry name" value="PK_Tyr_Ser-Thr"/>
    <property type="match status" value="1"/>
</dbReference>
<feature type="domain" description="Protein kinase" evidence="2">
    <location>
        <begin position="394"/>
        <end position="658"/>
    </location>
</feature>
<accession>A0A6G0X4B0</accession>
<dbReference type="VEuPathDB" id="FungiDB:AeMF1_019554"/>
<keyword evidence="4" id="KW-1185">Reference proteome</keyword>
<dbReference type="Proteomes" id="UP000481153">
    <property type="component" value="Unassembled WGS sequence"/>
</dbReference>
<dbReference type="InterPro" id="IPR008271">
    <property type="entry name" value="Ser/Thr_kinase_AS"/>
</dbReference>
<dbReference type="PROSITE" id="PS00108">
    <property type="entry name" value="PROTEIN_KINASE_ST"/>
    <property type="match status" value="1"/>
</dbReference>
<dbReference type="AlphaFoldDB" id="A0A6G0X4B0"/>
<dbReference type="InterPro" id="IPR001245">
    <property type="entry name" value="Ser-Thr/Tyr_kinase_cat_dom"/>
</dbReference>
<dbReference type="Gene3D" id="3.80.10.10">
    <property type="entry name" value="Ribonuclease Inhibitor"/>
    <property type="match status" value="1"/>
</dbReference>
<evidence type="ECO:0000256" key="1">
    <source>
        <dbReference type="SAM" id="SignalP"/>
    </source>
</evidence>
<dbReference type="GO" id="GO:0005524">
    <property type="term" value="F:ATP binding"/>
    <property type="evidence" value="ECO:0007669"/>
    <property type="project" value="InterPro"/>
</dbReference>
<dbReference type="SMART" id="SM00220">
    <property type="entry name" value="S_TKc"/>
    <property type="match status" value="1"/>
</dbReference>
<protein>
    <recommendedName>
        <fullName evidence="2">Protein kinase domain-containing protein</fullName>
    </recommendedName>
</protein>
<dbReference type="GO" id="GO:0004674">
    <property type="term" value="F:protein serine/threonine kinase activity"/>
    <property type="evidence" value="ECO:0007669"/>
    <property type="project" value="TreeGrafter"/>
</dbReference>
<comment type="caution">
    <text evidence="3">The sequence shown here is derived from an EMBL/GenBank/DDBJ whole genome shotgun (WGS) entry which is preliminary data.</text>
</comment>
<gene>
    <name evidence="3" type="ORF">Ae201684_008620</name>
</gene>
<feature type="chain" id="PRO_5026319171" description="Protein kinase domain-containing protein" evidence="1">
    <location>
        <begin position="20"/>
        <end position="659"/>
    </location>
</feature>
<name>A0A6G0X4B0_9STRA</name>
<evidence type="ECO:0000313" key="4">
    <source>
        <dbReference type="Proteomes" id="UP000481153"/>
    </source>
</evidence>
<dbReference type="InterPro" id="IPR032675">
    <property type="entry name" value="LRR_dom_sf"/>
</dbReference>
<keyword evidence="1" id="KW-0732">Signal</keyword>
<dbReference type="InterPro" id="IPR051681">
    <property type="entry name" value="Ser/Thr_Kinases-Pseudokinases"/>
</dbReference>
<feature type="signal peptide" evidence="1">
    <location>
        <begin position="1"/>
        <end position="19"/>
    </location>
</feature>
<dbReference type="InterPro" id="IPR011009">
    <property type="entry name" value="Kinase-like_dom_sf"/>
</dbReference>
<sequence>MSRLLGLTLLMLGAQSTQGQSNCRYANAPVNVLTAGDSTQNGLCSPSTTACIVDKKCKEVWNTTASNLFKFTNVNRLGDVSQYALAALEIQNCTEPFTFDPSYKLPDRLNTFALENCQLTDNNFPNITWPEKLNELYLGKNQLHRSPTKLPSSMSELYVSTHEPLVVLTVALRRWLNDNLLTEVPKYPEVTKILHVARNNIIQLSGYYSSMSKAKKLHLTGNPIAHIRNVYFSSALILFNCDGCAITTFEISRSSLDVLNQLGAYNADNETGFLVRSISFNATSCQNIGGEQGLLQNQYPVCVTDPIRSTPSSSSTSSSSSTLFIMLGIAFVALILVGCYCCCSSIAKSQSTTHQEVVAIPVPAMAYAQVVDATVGVPDPMADLVSWKIAPRDVAYMHRLAQGASGEVWLGEYQQQRVAIKKMVVHKQHDLRAQLAFVDEIKLLSRLRSACIVRLIGVSWTNLSDVQCLVEFMDQCDLKEFLAKTNPMSFGWPDKLRVASSIAEALAYLHTIQIIHRDIKSKNVLLDSKKGAKLADFGVSRDENEHAMTAGIGTPRWTAPEVLSGSQYTVAADIYSFGMVLSELDSHATPFRDEKSDETGLPLTDSAIVALVIQGKLTPKFSSSCPQYIRDLALRCVARNPSHRPTANEIVLILRQTLG</sequence>
<dbReference type="PROSITE" id="PS50011">
    <property type="entry name" value="PROTEIN_KINASE_DOM"/>
    <property type="match status" value="1"/>
</dbReference>
<dbReference type="InterPro" id="IPR000719">
    <property type="entry name" value="Prot_kinase_dom"/>
</dbReference>
<dbReference type="EMBL" id="VJMJ01000106">
    <property type="protein sequence ID" value="KAF0734771.1"/>
    <property type="molecule type" value="Genomic_DNA"/>
</dbReference>
<dbReference type="SUPFAM" id="SSF52058">
    <property type="entry name" value="L domain-like"/>
    <property type="match status" value="1"/>
</dbReference>
<organism evidence="3 4">
    <name type="scientific">Aphanomyces euteiches</name>
    <dbReference type="NCBI Taxonomy" id="100861"/>
    <lineage>
        <taxon>Eukaryota</taxon>
        <taxon>Sar</taxon>
        <taxon>Stramenopiles</taxon>
        <taxon>Oomycota</taxon>
        <taxon>Saprolegniomycetes</taxon>
        <taxon>Saprolegniales</taxon>
        <taxon>Verrucalvaceae</taxon>
        <taxon>Aphanomyces</taxon>
    </lineage>
</organism>
<dbReference type="Gene3D" id="1.10.510.10">
    <property type="entry name" value="Transferase(Phosphotransferase) domain 1"/>
    <property type="match status" value="1"/>
</dbReference>
<reference evidence="3 4" key="1">
    <citation type="submission" date="2019-07" db="EMBL/GenBank/DDBJ databases">
        <title>Genomics analysis of Aphanomyces spp. identifies a new class of oomycete effector associated with host adaptation.</title>
        <authorList>
            <person name="Gaulin E."/>
        </authorList>
    </citation>
    <scope>NUCLEOTIDE SEQUENCE [LARGE SCALE GENOMIC DNA]</scope>
    <source>
        <strain evidence="3 4">ATCC 201684</strain>
    </source>
</reference>
<dbReference type="Gene3D" id="3.30.200.20">
    <property type="entry name" value="Phosphorylase Kinase, domain 1"/>
    <property type="match status" value="1"/>
</dbReference>
<evidence type="ECO:0000313" key="3">
    <source>
        <dbReference type="EMBL" id="KAF0734771.1"/>
    </source>
</evidence>
<proteinExistence type="predicted"/>
<evidence type="ECO:0000259" key="2">
    <source>
        <dbReference type="PROSITE" id="PS50011"/>
    </source>
</evidence>
<dbReference type="SUPFAM" id="SSF56112">
    <property type="entry name" value="Protein kinase-like (PK-like)"/>
    <property type="match status" value="1"/>
</dbReference>
<dbReference type="PANTHER" id="PTHR44329:SF214">
    <property type="entry name" value="PROTEIN KINASE DOMAIN-CONTAINING PROTEIN"/>
    <property type="match status" value="1"/>
</dbReference>
<dbReference type="PANTHER" id="PTHR44329">
    <property type="entry name" value="SERINE/THREONINE-PROTEIN KINASE TNNI3K-RELATED"/>
    <property type="match status" value="1"/>
</dbReference>